<dbReference type="InterPro" id="IPR014408">
    <property type="entry name" value="dGMP_Pdiesterase_EAL/HD-GYP"/>
</dbReference>
<dbReference type="SUPFAM" id="SSF141868">
    <property type="entry name" value="EAL domain-like"/>
    <property type="match status" value="1"/>
</dbReference>
<dbReference type="PIRSF" id="PIRSF003180">
    <property type="entry name" value="DiGMPpdiest_YuxH"/>
    <property type="match status" value="1"/>
</dbReference>
<name>A0A4P6HFX8_9BACT</name>
<dbReference type="InterPro" id="IPR035919">
    <property type="entry name" value="EAL_sf"/>
</dbReference>
<dbReference type="AlphaFoldDB" id="A0A4P6HFX8"/>
<dbReference type="PANTHER" id="PTHR33525">
    <property type="match status" value="1"/>
</dbReference>
<dbReference type="KEGG" id="dcb:C3Y92_00765"/>
<dbReference type="EMBL" id="CP026538">
    <property type="protein sequence ID" value="QAZ65847.1"/>
    <property type="molecule type" value="Genomic_DNA"/>
</dbReference>
<reference evidence="3 4" key="1">
    <citation type="submission" date="2018-02" db="EMBL/GenBank/DDBJ databases">
        <title>Genome sequence of Desulfovibrio carbinolicus DSM 3852.</title>
        <authorList>
            <person name="Wilbanks E."/>
            <person name="Skennerton C.T."/>
            <person name="Orphan V.J."/>
        </authorList>
    </citation>
    <scope>NUCLEOTIDE SEQUENCE [LARGE SCALE GENOMIC DNA]</scope>
    <source>
        <strain evidence="3 4">DSM 3852</strain>
    </source>
</reference>
<keyword evidence="3" id="KW-0808">Transferase</keyword>
<dbReference type="PANTHER" id="PTHR33525:SF4">
    <property type="entry name" value="CYCLIC DI-GMP PHOSPHODIESTERASE CDGJ"/>
    <property type="match status" value="1"/>
</dbReference>
<evidence type="ECO:0000313" key="4">
    <source>
        <dbReference type="Proteomes" id="UP000293296"/>
    </source>
</evidence>
<dbReference type="Pfam" id="PF00563">
    <property type="entry name" value="EAL"/>
    <property type="match status" value="1"/>
</dbReference>
<evidence type="ECO:0000259" key="2">
    <source>
        <dbReference type="PROSITE" id="PS51833"/>
    </source>
</evidence>
<protein>
    <submittedName>
        <fullName evidence="3">Histidine kinase</fullName>
    </submittedName>
</protein>
<dbReference type="Gene3D" id="1.10.3210.10">
    <property type="entry name" value="Hypothetical protein af1432"/>
    <property type="match status" value="1"/>
</dbReference>
<sequence>MSSNTDANYAVARHPIYRIDGDVFGYELLYRTVGGSNAAAFPSDAEATLAVLANGVHAISQDIDPQKKIFINFSKEILESGHHKFLDPGRFVIEILEHVACDAAFVELVRGIHEAGFVLALDDYVGDPAFDPLLPYATYIKVDFLALAGDPARLGAVVDRCLALGKTVLAEKVETEADVAWCRNRGVPLAQGYFYSRPMIVTAKILEPNQAVKLNLLAEVSQPELDVRRVREIIGSDVSLTYKLLRYVNTASFYRGQPIESVDFAVTRLGRNALSSWVAVNMLATLGASARDRELAFASAVRGRFLALADGRRIPGRATCHDGQSICLTGLLSLLDAMLGMPMVQALAGLSIDEGTRTALLGGTSSCSPCLALAGCYDAGGERVMAALRAYGVAPSDASAAYFEALAWAADMFRP</sequence>
<dbReference type="Pfam" id="PF08668">
    <property type="entry name" value="HDOD"/>
    <property type="match status" value="1"/>
</dbReference>
<dbReference type="CDD" id="cd01948">
    <property type="entry name" value="EAL"/>
    <property type="match status" value="1"/>
</dbReference>
<dbReference type="GO" id="GO:0016301">
    <property type="term" value="F:kinase activity"/>
    <property type="evidence" value="ECO:0007669"/>
    <property type="project" value="UniProtKB-KW"/>
</dbReference>
<dbReference type="PROSITE" id="PS50883">
    <property type="entry name" value="EAL"/>
    <property type="match status" value="1"/>
</dbReference>
<dbReference type="PROSITE" id="PS51833">
    <property type="entry name" value="HDOD"/>
    <property type="match status" value="1"/>
</dbReference>
<proteinExistence type="predicted"/>
<dbReference type="InterPro" id="IPR001633">
    <property type="entry name" value="EAL_dom"/>
</dbReference>
<dbReference type="RefSeq" id="WP_129348562.1">
    <property type="nucleotide sequence ID" value="NZ_CP026538.1"/>
</dbReference>
<dbReference type="Proteomes" id="UP000293296">
    <property type="component" value="Chromosome"/>
</dbReference>
<feature type="domain" description="HDOD" evidence="2">
    <location>
        <begin position="206"/>
        <end position="398"/>
    </location>
</feature>
<organism evidence="3 4">
    <name type="scientific">Solidesulfovibrio carbinolicus</name>
    <dbReference type="NCBI Taxonomy" id="296842"/>
    <lineage>
        <taxon>Bacteria</taxon>
        <taxon>Pseudomonadati</taxon>
        <taxon>Thermodesulfobacteriota</taxon>
        <taxon>Desulfovibrionia</taxon>
        <taxon>Desulfovibrionales</taxon>
        <taxon>Desulfovibrionaceae</taxon>
        <taxon>Solidesulfovibrio</taxon>
    </lineage>
</organism>
<dbReference type="SMART" id="SM00052">
    <property type="entry name" value="EAL"/>
    <property type="match status" value="1"/>
</dbReference>
<evidence type="ECO:0000313" key="3">
    <source>
        <dbReference type="EMBL" id="QAZ65847.1"/>
    </source>
</evidence>
<dbReference type="InterPro" id="IPR013976">
    <property type="entry name" value="HDOD"/>
</dbReference>
<gene>
    <name evidence="3" type="ORF">C3Y92_00765</name>
</gene>
<dbReference type="Gene3D" id="3.20.20.450">
    <property type="entry name" value="EAL domain"/>
    <property type="match status" value="1"/>
</dbReference>
<evidence type="ECO:0000259" key="1">
    <source>
        <dbReference type="PROSITE" id="PS50883"/>
    </source>
</evidence>
<dbReference type="InterPro" id="IPR052340">
    <property type="entry name" value="RNase_Y/CdgJ"/>
</dbReference>
<accession>A0A4P6HFX8</accession>
<keyword evidence="3" id="KW-0418">Kinase</keyword>
<keyword evidence="4" id="KW-1185">Reference proteome</keyword>
<dbReference type="SUPFAM" id="SSF109604">
    <property type="entry name" value="HD-domain/PDEase-like"/>
    <property type="match status" value="1"/>
</dbReference>
<dbReference type="OrthoDB" id="9804751at2"/>
<feature type="domain" description="EAL" evidence="1">
    <location>
        <begin position="1"/>
        <end position="212"/>
    </location>
</feature>